<dbReference type="RefSeq" id="WP_088256454.1">
    <property type="nucleotide sequence ID" value="NZ_NIDE01000008.1"/>
</dbReference>
<dbReference type="Gene3D" id="3.10.180.10">
    <property type="entry name" value="2,3-Dihydroxybiphenyl 1,2-Dioxygenase, domain 1"/>
    <property type="match status" value="1"/>
</dbReference>
<proteinExistence type="predicted"/>
<dbReference type="InterPro" id="IPR037523">
    <property type="entry name" value="VOC_core"/>
</dbReference>
<dbReference type="PROSITE" id="PS51819">
    <property type="entry name" value="VOC"/>
    <property type="match status" value="1"/>
</dbReference>
<evidence type="ECO:0000259" key="1">
    <source>
        <dbReference type="PROSITE" id="PS51819"/>
    </source>
</evidence>
<dbReference type="InterPro" id="IPR052393">
    <property type="entry name" value="Cadmium-induced_rsp"/>
</dbReference>
<sequence length="365" mass="39612">MASLPVIESPSDTTVKFHMSLNVSDLTRAVEFYRVLFGLAPAKRHDDYAKFELNDPPVIFSLVPRAPGPGASLSHIGLRVATDEVIGEYRARLEAAGICSEAQDDTVCGYARQNKLWVKDPDGNFWEVYRVEEDVSPVTIRKSVEGPAARVDACGPAADAGVPVVWEHFVTAPLPDRIPHDDGTVDEVRLVGTFNADLTEAQRDFLVAEAARVLKPGGKVLTHGLMGDRAFPGAQPKLPGLAAMVARVPVHTEPIGALSRAGFVGVQVVKFTEQPWFVQDGVEMREVKLVAWKPDSAAAEGARLLLYKGPFARATADGGHTFERGRRVTVPVAVWRQLRHGPTADQFLFFEPGTGLPCSTTEGTR</sequence>
<dbReference type="InterPro" id="IPR049789">
    <property type="entry name" value="ArsI/CadI-like"/>
</dbReference>
<dbReference type="SUPFAM" id="SSF53335">
    <property type="entry name" value="S-adenosyl-L-methionine-dependent methyltransferases"/>
    <property type="match status" value="1"/>
</dbReference>
<dbReference type="PANTHER" id="PTHR41294">
    <property type="entry name" value="CADMIUM-INDUCED PROTEIN CADI"/>
    <property type="match status" value="1"/>
</dbReference>
<protein>
    <submittedName>
        <fullName evidence="2">Lactoylglutathione lyase</fullName>
    </submittedName>
</protein>
<name>A0A225DW65_9BACT</name>
<reference evidence="3" key="1">
    <citation type="submission" date="2017-06" db="EMBL/GenBank/DDBJ databases">
        <title>Genome analysis of Fimbriiglobus ruber SP5, the first member of the order Planctomycetales with confirmed chitinolytic capability.</title>
        <authorList>
            <person name="Ravin N.V."/>
            <person name="Rakitin A.L."/>
            <person name="Ivanova A.A."/>
            <person name="Beletsky A.V."/>
            <person name="Kulichevskaya I.S."/>
            <person name="Mardanov A.V."/>
            <person name="Dedysh S.N."/>
        </authorList>
    </citation>
    <scope>NUCLEOTIDE SEQUENCE [LARGE SCALE GENOMIC DNA]</scope>
    <source>
        <strain evidence="3">SP5</strain>
    </source>
</reference>
<dbReference type="AlphaFoldDB" id="A0A225DW65"/>
<accession>A0A225DW65</accession>
<dbReference type="EMBL" id="NIDE01000008">
    <property type="protein sequence ID" value="OWK40555.1"/>
    <property type="molecule type" value="Genomic_DNA"/>
</dbReference>
<comment type="caution">
    <text evidence="2">The sequence shown here is derived from an EMBL/GenBank/DDBJ whole genome shotgun (WGS) entry which is preliminary data.</text>
</comment>
<evidence type="ECO:0000313" key="3">
    <source>
        <dbReference type="Proteomes" id="UP000214646"/>
    </source>
</evidence>
<dbReference type="InterPro" id="IPR029063">
    <property type="entry name" value="SAM-dependent_MTases_sf"/>
</dbReference>
<gene>
    <name evidence="2" type="ORF">FRUB_05474</name>
</gene>
<dbReference type="Gene3D" id="3.40.50.150">
    <property type="entry name" value="Vaccinia Virus protein VP39"/>
    <property type="match status" value="1"/>
</dbReference>
<evidence type="ECO:0000313" key="2">
    <source>
        <dbReference type="EMBL" id="OWK40555.1"/>
    </source>
</evidence>
<feature type="domain" description="VOC" evidence="1">
    <location>
        <begin position="14"/>
        <end position="131"/>
    </location>
</feature>
<dbReference type="Proteomes" id="UP000214646">
    <property type="component" value="Unassembled WGS sequence"/>
</dbReference>
<dbReference type="GO" id="GO:0016829">
    <property type="term" value="F:lyase activity"/>
    <property type="evidence" value="ECO:0007669"/>
    <property type="project" value="UniProtKB-KW"/>
</dbReference>
<dbReference type="PANTHER" id="PTHR41294:SF1">
    <property type="entry name" value="CADMIUM-INDUCED PROTEIN CADI"/>
    <property type="match status" value="1"/>
</dbReference>
<dbReference type="NCBIfam" id="NF041414">
    <property type="entry name" value="ArsI_CadI_VOC"/>
    <property type="match status" value="1"/>
</dbReference>
<dbReference type="GO" id="GO:0046686">
    <property type="term" value="P:response to cadmium ion"/>
    <property type="evidence" value="ECO:0007669"/>
    <property type="project" value="TreeGrafter"/>
</dbReference>
<organism evidence="2 3">
    <name type="scientific">Fimbriiglobus ruber</name>
    <dbReference type="NCBI Taxonomy" id="1908690"/>
    <lineage>
        <taxon>Bacteria</taxon>
        <taxon>Pseudomonadati</taxon>
        <taxon>Planctomycetota</taxon>
        <taxon>Planctomycetia</taxon>
        <taxon>Gemmatales</taxon>
        <taxon>Gemmataceae</taxon>
        <taxon>Fimbriiglobus</taxon>
    </lineage>
</organism>
<dbReference type="OrthoDB" id="9772751at2"/>
<keyword evidence="3" id="KW-1185">Reference proteome</keyword>
<dbReference type="Pfam" id="PF00903">
    <property type="entry name" value="Glyoxalase"/>
    <property type="match status" value="1"/>
</dbReference>
<dbReference type="SUPFAM" id="SSF54593">
    <property type="entry name" value="Glyoxalase/Bleomycin resistance protein/Dihydroxybiphenyl dioxygenase"/>
    <property type="match status" value="1"/>
</dbReference>
<dbReference type="InterPro" id="IPR004360">
    <property type="entry name" value="Glyas_Fos-R_dOase_dom"/>
</dbReference>
<dbReference type="InterPro" id="IPR029068">
    <property type="entry name" value="Glyas_Bleomycin-R_OHBP_Dase"/>
</dbReference>
<keyword evidence="2" id="KW-0456">Lyase</keyword>